<keyword evidence="1" id="KW-0472">Membrane</keyword>
<dbReference type="RefSeq" id="WP_263414269.1">
    <property type="nucleotide sequence ID" value="NZ_BAABBH010000001.1"/>
</dbReference>
<organism evidence="2 3">
    <name type="scientific">Terriglobus aquaticus</name>
    <dbReference type="NCBI Taxonomy" id="940139"/>
    <lineage>
        <taxon>Bacteria</taxon>
        <taxon>Pseudomonadati</taxon>
        <taxon>Acidobacteriota</taxon>
        <taxon>Terriglobia</taxon>
        <taxon>Terriglobales</taxon>
        <taxon>Acidobacteriaceae</taxon>
        <taxon>Terriglobus</taxon>
    </lineage>
</organism>
<reference evidence="2 3" key="1">
    <citation type="submission" date="2024-12" db="EMBL/GenBank/DDBJ databases">
        <authorList>
            <person name="Lee Y."/>
        </authorList>
    </citation>
    <scope>NUCLEOTIDE SEQUENCE [LARGE SCALE GENOMIC DNA]</scope>
    <source>
        <strain evidence="2 3">03SUJ4</strain>
    </source>
</reference>
<name>A0ABW9KFG4_9BACT</name>
<evidence type="ECO:0000256" key="1">
    <source>
        <dbReference type="SAM" id="Phobius"/>
    </source>
</evidence>
<keyword evidence="1" id="KW-1133">Transmembrane helix</keyword>
<feature type="transmembrane region" description="Helical" evidence="1">
    <location>
        <begin position="64"/>
        <end position="84"/>
    </location>
</feature>
<gene>
    <name evidence="2" type="ORF">ACK2TP_00130</name>
</gene>
<keyword evidence="1" id="KW-0812">Transmembrane</keyword>
<evidence type="ECO:0000313" key="3">
    <source>
        <dbReference type="Proteomes" id="UP001634747"/>
    </source>
</evidence>
<feature type="transmembrane region" description="Helical" evidence="1">
    <location>
        <begin position="138"/>
        <end position="156"/>
    </location>
</feature>
<feature type="transmembrane region" description="Helical" evidence="1">
    <location>
        <begin position="168"/>
        <end position="192"/>
    </location>
</feature>
<proteinExistence type="predicted"/>
<dbReference type="EMBL" id="JBJYXY010000001">
    <property type="protein sequence ID" value="MFN2974158.1"/>
    <property type="molecule type" value="Genomic_DNA"/>
</dbReference>
<feature type="transmembrane region" description="Helical" evidence="1">
    <location>
        <begin position="204"/>
        <end position="222"/>
    </location>
</feature>
<evidence type="ECO:0008006" key="4">
    <source>
        <dbReference type="Google" id="ProtNLM"/>
    </source>
</evidence>
<comment type="caution">
    <text evidence="2">The sequence shown here is derived from an EMBL/GenBank/DDBJ whole genome shotgun (WGS) entry which is preliminary data.</text>
</comment>
<feature type="transmembrane region" description="Helical" evidence="1">
    <location>
        <begin position="34"/>
        <end position="58"/>
    </location>
</feature>
<sequence>MPLSLVDKLLWMFGFCETTALLFVLVYKRRARSVPWFTAFIAFGVLRTILLFATYQIFGRHHEYFLAYWGAAAVDLALQVAVVYEVARAIFERSGAWVPMARRRFFTIATLAPLVALCLALTMQPAARSALDAWDARADLFLTTVICVLCGAVTTVSRQLGLGWRTRIIRFMWGLIVWTLSAFFTGSLHAYWRTVDQFGKLENAVVVVYQLVTLYWCVVFWLPEPDRRRDPYSLNKDLEEVRQRVHLGGRPTL</sequence>
<feature type="transmembrane region" description="Helical" evidence="1">
    <location>
        <begin position="6"/>
        <end position="27"/>
    </location>
</feature>
<feature type="transmembrane region" description="Helical" evidence="1">
    <location>
        <begin position="105"/>
        <end position="126"/>
    </location>
</feature>
<dbReference type="Proteomes" id="UP001634747">
    <property type="component" value="Unassembled WGS sequence"/>
</dbReference>
<protein>
    <recommendedName>
        <fullName evidence="4">Bacteriorhodopsin</fullName>
    </recommendedName>
</protein>
<accession>A0ABW9KFG4</accession>
<keyword evidence="3" id="KW-1185">Reference proteome</keyword>
<evidence type="ECO:0000313" key="2">
    <source>
        <dbReference type="EMBL" id="MFN2974158.1"/>
    </source>
</evidence>